<dbReference type="PANTHER" id="PTHR48098">
    <property type="entry name" value="ENTEROCHELIN ESTERASE-RELATED"/>
    <property type="match status" value="1"/>
</dbReference>
<reference evidence="3" key="2">
    <citation type="submission" date="2020-09" db="EMBL/GenBank/DDBJ databases">
        <authorList>
            <person name="Sun Q."/>
            <person name="Zhou Y."/>
        </authorList>
    </citation>
    <scope>NUCLEOTIDE SEQUENCE</scope>
    <source>
        <strain evidence="3">CGMCC 4.7110</strain>
    </source>
</reference>
<proteinExistence type="predicted"/>
<dbReference type="SUPFAM" id="SSF53474">
    <property type="entry name" value="alpha/beta-Hydrolases"/>
    <property type="match status" value="1"/>
</dbReference>
<dbReference type="InterPro" id="IPR000801">
    <property type="entry name" value="Esterase-like"/>
</dbReference>
<name>A0A917UHE9_9ACTN</name>
<dbReference type="Proteomes" id="UP000653411">
    <property type="component" value="Unassembled WGS sequence"/>
</dbReference>
<evidence type="ECO:0000256" key="2">
    <source>
        <dbReference type="SAM" id="Phobius"/>
    </source>
</evidence>
<feature type="transmembrane region" description="Helical" evidence="2">
    <location>
        <begin position="7"/>
        <end position="27"/>
    </location>
</feature>
<feature type="transmembrane region" description="Helical" evidence="2">
    <location>
        <begin position="39"/>
        <end position="60"/>
    </location>
</feature>
<feature type="compositionally biased region" description="Gly residues" evidence="1">
    <location>
        <begin position="409"/>
        <end position="419"/>
    </location>
</feature>
<dbReference type="EMBL" id="BMML01000002">
    <property type="protein sequence ID" value="GGM94637.1"/>
    <property type="molecule type" value="Genomic_DNA"/>
</dbReference>
<organism evidence="3 4">
    <name type="scientific">Streptomyces fuscichromogenes</name>
    <dbReference type="NCBI Taxonomy" id="1324013"/>
    <lineage>
        <taxon>Bacteria</taxon>
        <taxon>Bacillati</taxon>
        <taxon>Actinomycetota</taxon>
        <taxon>Actinomycetes</taxon>
        <taxon>Kitasatosporales</taxon>
        <taxon>Streptomycetaceae</taxon>
        <taxon>Streptomyces</taxon>
    </lineage>
</organism>
<dbReference type="AlphaFoldDB" id="A0A917UHE9"/>
<dbReference type="Gene3D" id="3.40.50.1820">
    <property type="entry name" value="alpha/beta hydrolase"/>
    <property type="match status" value="1"/>
</dbReference>
<dbReference type="GO" id="GO:0016747">
    <property type="term" value="F:acyltransferase activity, transferring groups other than amino-acyl groups"/>
    <property type="evidence" value="ECO:0007669"/>
    <property type="project" value="TreeGrafter"/>
</dbReference>
<evidence type="ECO:0000256" key="1">
    <source>
        <dbReference type="SAM" id="MobiDB-lite"/>
    </source>
</evidence>
<protein>
    <submittedName>
        <fullName evidence="3">Esterase</fullName>
    </submittedName>
</protein>
<dbReference type="RefSeq" id="WP_189261650.1">
    <property type="nucleotide sequence ID" value="NZ_BMML01000002.1"/>
</dbReference>
<dbReference type="Pfam" id="PF00756">
    <property type="entry name" value="Esterase"/>
    <property type="match status" value="1"/>
</dbReference>
<feature type="region of interest" description="Disordered" evidence="1">
    <location>
        <begin position="402"/>
        <end position="451"/>
    </location>
</feature>
<comment type="caution">
    <text evidence="3">The sequence shown here is derived from an EMBL/GenBank/DDBJ whole genome shotgun (WGS) entry which is preliminary data.</text>
</comment>
<keyword evidence="4" id="KW-1185">Reference proteome</keyword>
<dbReference type="PANTHER" id="PTHR48098:SF1">
    <property type="entry name" value="DIACYLGLYCEROL ACYLTRANSFERASE_MYCOLYLTRANSFERASE AG85A"/>
    <property type="match status" value="1"/>
</dbReference>
<keyword evidence="2" id="KW-0472">Membrane</keyword>
<evidence type="ECO:0000313" key="4">
    <source>
        <dbReference type="Proteomes" id="UP000653411"/>
    </source>
</evidence>
<keyword evidence="2" id="KW-1133">Transmembrane helix</keyword>
<sequence>MGLTSRTTVYALTALAALCVLLLVWLWPRFAKPGPLHVLGRLGAIAVTQVTIVAAFACAVNSSYQFFGSWNELLGNVDTAPVGVTQAAGGNGGGSVNGISSVRGASLVQPAGDQQLSRVSGLPSGPAAAVGRVESVKIIGRRTGVVDPAFVYLPPQYFQKAYHRMRFPVVVALSGYPGSIFNLAQHLRVSQTAGELQRRGRMQPTIMVMIRPTIAPPRDTECVDVPGGPQTETFLAKDLPDAIKSVYRAGHDANSWGVMGYSSGGSCALQLAMRDPGVYTTAAALSPDYQVKDDPTTGNLFGGGPDRQARVDGHDLMWRLKHLPAPQVSVLVANSRHGEKGYAQTEAFIKAVKAPMRVVSILPENGSHNFPTWVREMPAALQWMNGQLTFPQDVVPRHHAGRTATEAAGGPGTGTGAVPGAGSSPDPRPGHASVRAAGREPTPRPTASAHR</sequence>
<accession>A0A917UHE9</accession>
<gene>
    <name evidence="3" type="ORF">GCM10011578_013730</name>
</gene>
<evidence type="ECO:0000313" key="3">
    <source>
        <dbReference type="EMBL" id="GGM94637.1"/>
    </source>
</evidence>
<dbReference type="InterPro" id="IPR029058">
    <property type="entry name" value="AB_hydrolase_fold"/>
</dbReference>
<dbReference type="InterPro" id="IPR050583">
    <property type="entry name" value="Mycobacterial_A85_antigen"/>
</dbReference>
<keyword evidence="2" id="KW-0812">Transmembrane</keyword>
<reference evidence="3" key="1">
    <citation type="journal article" date="2014" name="Int. J. Syst. Evol. Microbiol.">
        <title>Complete genome sequence of Corynebacterium casei LMG S-19264T (=DSM 44701T), isolated from a smear-ripened cheese.</title>
        <authorList>
            <consortium name="US DOE Joint Genome Institute (JGI-PGF)"/>
            <person name="Walter F."/>
            <person name="Albersmeier A."/>
            <person name="Kalinowski J."/>
            <person name="Ruckert C."/>
        </authorList>
    </citation>
    <scope>NUCLEOTIDE SEQUENCE</scope>
    <source>
        <strain evidence="3">CGMCC 4.7110</strain>
    </source>
</reference>